<dbReference type="InterPro" id="IPR050884">
    <property type="entry name" value="CNP_phosphodiesterase-III"/>
</dbReference>
<gene>
    <name evidence="6" type="ORF">EBN03_25140</name>
</gene>
<protein>
    <submittedName>
        <fullName evidence="6">Phosphodiesterase</fullName>
    </submittedName>
</protein>
<keyword evidence="3" id="KW-0408">Iron</keyword>
<dbReference type="Proteomes" id="UP000279275">
    <property type="component" value="Unassembled WGS sequence"/>
</dbReference>
<dbReference type="InterPro" id="IPR004843">
    <property type="entry name" value="Calcineurin-like_PHP"/>
</dbReference>
<evidence type="ECO:0000313" key="7">
    <source>
        <dbReference type="Proteomes" id="UP000279275"/>
    </source>
</evidence>
<dbReference type="Gene3D" id="3.60.21.10">
    <property type="match status" value="1"/>
</dbReference>
<keyword evidence="1" id="KW-0479">Metal-binding</keyword>
<dbReference type="EMBL" id="RFFH01000013">
    <property type="protein sequence ID" value="RMI29684.1"/>
    <property type="molecule type" value="Genomic_DNA"/>
</dbReference>
<dbReference type="InterPro" id="IPR029052">
    <property type="entry name" value="Metallo-depent_PP-like"/>
</dbReference>
<evidence type="ECO:0000256" key="3">
    <source>
        <dbReference type="ARBA" id="ARBA00023004"/>
    </source>
</evidence>
<keyword evidence="2" id="KW-0378">Hydrolase</keyword>
<sequence>MILIAQLSDVHFDTHDRNAERTERVLAYLLQLPHRPDAVLVTGDIADRGRPAEYAQARATFDGPLPLWFLPGNHDDRGHLRAALLDQPPTGTPINQAVELPGVTVALLDSTIPGDSAGLLADETFDWLENLLAATPAENRVVLAMHHPPMPMYHNVCDGIRLANPDRLERIIERDPRILATLTGHLHSAATTLFGGRPFTVAPSVASQIGNSWDGDDPLDFPIDYAPDPSVLLHIVDGSRFTSVMHTVAMGGRIPALPN</sequence>
<comment type="caution">
    <text evidence="6">The sequence shown here is derived from an EMBL/GenBank/DDBJ whole genome shotgun (WGS) entry which is preliminary data.</text>
</comment>
<keyword evidence="7" id="KW-1185">Reference proteome</keyword>
<dbReference type="Pfam" id="PF00149">
    <property type="entry name" value="Metallophos"/>
    <property type="match status" value="1"/>
</dbReference>
<evidence type="ECO:0000259" key="5">
    <source>
        <dbReference type="Pfam" id="PF00149"/>
    </source>
</evidence>
<evidence type="ECO:0000256" key="4">
    <source>
        <dbReference type="ARBA" id="ARBA00025742"/>
    </source>
</evidence>
<accession>A0A3M2KXA3</accession>
<dbReference type="PANTHER" id="PTHR42988">
    <property type="entry name" value="PHOSPHOHYDROLASE"/>
    <property type="match status" value="1"/>
</dbReference>
<proteinExistence type="inferred from homology"/>
<evidence type="ECO:0000256" key="2">
    <source>
        <dbReference type="ARBA" id="ARBA00022801"/>
    </source>
</evidence>
<dbReference type="AlphaFoldDB" id="A0A3M2KXA3"/>
<dbReference type="SUPFAM" id="SSF56300">
    <property type="entry name" value="Metallo-dependent phosphatases"/>
    <property type="match status" value="1"/>
</dbReference>
<dbReference type="GO" id="GO:0016787">
    <property type="term" value="F:hydrolase activity"/>
    <property type="evidence" value="ECO:0007669"/>
    <property type="project" value="UniProtKB-KW"/>
</dbReference>
<dbReference type="GO" id="GO:0046872">
    <property type="term" value="F:metal ion binding"/>
    <property type="evidence" value="ECO:0007669"/>
    <property type="project" value="UniProtKB-KW"/>
</dbReference>
<evidence type="ECO:0000313" key="6">
    <source>
        <dbReference type="EMBL" id="RMI29684.1"/>
    </source>
</evidence>
<evidence type="ECO:0000256" key="1">
    <source>
        <dbReference type="ARBA" id="ARBA00022723"/>
    </source>
</evidence>
<reference evidence="6 7" key="1">
    <citation type="submission" date="2018-10" db="EMBL/GenBank/DDBJ databases">
        <title>Isolation from cow dung.</title>
        <authorList>
            <person name="Ling L."/>
        </authorList>
    </citation>
    <scope>NUCLEOTIDE SEQUENCE [LARGE SCALE GENOMIC DNA]</scope>
    <source>
        <strain evidence="6 7">NEAU-LL90</strain>
    </source>
</reference>
<dbReference type="PANTHER" id="PTHR42988:SF2">
    <property type="entry name" value="CYCLIC NUCLEOTIDE PHOSPHODIESTERASE CBUA0032-RELATED"/>
    <property type="match status" value="1"/>
</dbReference>
<name>A0A3M2KXA3_9NOCA</name>
<organism evidence="6 7">
    <name type="scientific">Nocardia stercoris</name>
    <dbReference type="NCBI Taxonomy" id="2483361"/>
    <lineage>
        <taxon>Bacteria</taxon>
        <taxon>Bacillati</taxon>
        <taxon>Actinomycetota</taxon>
        <taxon>Actinomycetes</taxon>
        <taxon>Mycobacteriales</taxon>
        <taxon>Nocardiaceae</taxon>
        <taxon>Nocardia</taxon>
    </lineage>
</organism>
<dbReference type="OrthoDB" id="5241795at2"/>
<feature type="domain" description="Calcineurin-like phosphoesterase" evidence="5">
    <location>
        <begin position="4"/>
        <end position="188"/>
    </location>
</feature>
<comment type="similarity">
    <text evidence="4">Belongs to the cyclic nucleotide phosphodiesterase class-III family.</text>
</comment>